<sequence>MYGNGGPGGAGGTGTGTGSGGPGGNGGTGVGIGNGGAGGAGGAASGTGAVNGGAGGNGGTAGVWGAGGSGGNGGATASTTTGAGGDGGNGGNSTFIGNGGDGGNAGVNASGTGAANGGNGGSASSALIGNGGNGGNANHGGTPGTGGAAGTIGHPGVSGGSTPSPSGMASYHDLLVNTISNLQTISTTWITDPAPFLVQVGNNLGGYAQLSVSSLQNSAGSLVASFQELPTYLHAALQDLLAGNISGALHETVTGLVNLVFTGVSLSGSNPFIVVVHGALGDLVPITVIPNSIWTNVANVGAVVTDTTVSLTVVSMSPFQADLVFGLPVALLLDSLGSPVSTAIATGQSVTSFVDAVQTGNLQGAVGVLVDAPANILNGFLNGQHTVPLTIRGFGFDITANIPFDGILAPMRPVTGTVPLIGDVTFGGTPVGGIVPAVVQWAPEQLAQAIGK</sequence>
<feature type="region of interest" description="Disordered" evidence="1">
    <location>
        <begin position="134"/>
        <end position="165"/>
    </location>
</feature>
<evidence type="ECO:0008006" key="3">
    <source>
        <dbReference type="Google" id="ProtNLM"/>
    </source>
</evidence>
<accession>A0A653F229</accession>
<feature type="region of interest" description="Disordered" evidence="1">
    <location>
        <begin position="1"/>
        <end position="25"/>
    </location>
</feature>
<protein>
    <recommendedName>
        <fullName evidence="3">PE-PGRS family protein</fullName>
    </recommendedName>
</protein>
<gene>
    <name evidence="2" type="ORF">BIN_B_05199</name>
</gene>
<evidence type="ECO:0000313" key="2">
    <source>
        <dbReference type="EMBL" id="VTP03673.1"/>
    </source>
</evidence>
<dbReference type="EMBL" id="LR589170">
    <property type="protein sequence ID" value="VTP03673.1"/>
    <property type="molecule type" value="Genomic_DNA"/>
</dbReference>
<feature type="compositionally biased region" description="Gly residues" evidence="1">
    <location>
        <begin position="134"/>
        <end position="150"/>
    </location>
</feature>
<reference evidence="2" key="1">
    <citation type="submission" date="2019-05" db="EMBL/GenBank/DDBJ databases">
        <authorList>
            <person name="Naeem R."/>
            <person name="Antony C."/>
            <person name="Guan Q."/>
        </authorList>
    </citation>
    <scope>NUCLEOTIDE SEQUENCE</scope>
    <source>
        <strain evidence="2">2</strain>
    </source>
</reference>
<feature type="region of interest" description="Disordered" evidence="1">
    <location>
        <begin position="70"/>
        <end position="89"/>
    </location>
</feature>
<name>A0A653F229_9MYCO</name>
<evidence type="ECO:0000256" key="1">
    <source>
        <dbReference type="SAM" id="MobiDB-lite"/>
    </source>
</evidence>
<organism evidence="2">
    <name type="scientific">Mycobacterium riyadhense</name>
    <dbReference type="NCBI Taxonomy" id="486698"/>
    <lineage>
        <taxon>Bacteria</taxon>
        <taxon>Bacillati</taxon>
        <taxon>Actinomycetota</taxon>
        <taxon>Actinomycetes</taxon>
        <taxon>Mycobacteriales</taxon>
        <taxon>Mycobacteriaceae</taxon>
        <taxon>Mycobacterium</taxon>
    </lineage>
</organism>
<dbReference type="AlphaFoldDB" id="A0A653F229"/>
<proteinExistence type="predicted"/>
<feature type="compositionally biased region" description="Low complexity" evidence="1">
    <location>
        <begin position="151"/>
        <end position="165"/>
    </location>
</feature>